<feature type="domain" description="VWFC" evidence="9">
    <location>
        <begin position="108"/>
        <end position="174"/>
    </location>
</feature>
<feature type="domain" description="VWFC" evidence="9">
    <location>
        <begin position="31"/>
        <end position="94"/>
    </location>
</feature>
<dbReference type="CTD" id="25884"/>
<dbReference type="AlphaFoldDB" id="A0AA97KRD1"/>
<dbReference type="GO" id="GO:0036122">
    <property type="term" value="F:BMP binding"/>
    <property type="evidence" value="ECO:0007669"/>
    <property type="project" value="TreeGrafter"/>
</dbReference>
<dbReference type="InterPro" id="IPR045717">
    <property type="entry name" value="CHRDL1/2"/>
</dbReference>
<dbReference type="GO" id="GO:0005615">
    <property type="term" value="C:extracellular space"/>
    <property type="evidence" value="ECO:0007669"/>
    <property type="project" value="TreeGrafter"/>
</dbReference>
<evidence type="ECO:0000256" key="7">
    <source>
        <dbReference type="SAM" id="MobiDB-lite"/>
    </source>
</evidence>
<reference evidence="11" key="1">
    <citation type="submission" date="2025-08" db="UniProtKB">
        <authorList>
            <consortium name="RefSeq"/>
        </authorList>
    </citation>
    <scope>IDENTIFICATION</scope>
    <source>
        <tissue evidence="11">Blood</tissue>
    </source>
</reference>
<dbReference type="PROSITE" id="PS50184">
    <property type="entry name" value="VWFC_2"/>
    <property type="match status" value="3"/>
</dbReference>
<dbReference type="GO" id="GO:0030514">
    <property type="term" value="P:negative regulation of BMP signaling pathway"/>
    <property type="evidence" value="ECO:0007669"/>
    <property type="project" value="TreeGrafter"/>
</dbReference>
<protein>
    <submittedName>
        <fullName evidence="11">Chordin-like protein 2</fullName>
    </submittedName>
</protein>
<dbReference type="InterPro" id="IPR001007">
    <property type="entry name" value="VWF_dom"/>
</dbReference>
<dbReference type="Gene3D" id="2.10.70.10">
    <property type="entry name" value="Complement Module, domain 1"/>
    <property type="match status" value="2"/>
</dbReference>
<dbReference type="GO" id="GO:0048731">
    <property type="term" value="P:system development"/>
    <property type="evidence" value="ECO:0007669"/>
    <property type="project" value="UniProtKB-ARBA"/>
</dbReference>
<keyword evidence="3" id="KW-0964">Secreted</keyword>
<evidence type="ECO:0000313" key="10">
    <source>
        <dbReference type="Proteomes" id="UP001190640"/>
    </source>
</evidence>
<evidence type="ECO:0000256" key="8">
    <source>
        <dbReference type="SAM" id="SignalP"/>
    </source>
</evidence>
<dbReference type="PANTHER" id="PTHR46303">
    <property type="entry name" value="VWFC DOMAIN-CONTAINING PROTEIN"/>
    <property type="match status" value="1"/>
</dbReference>
<accession>A0AA97KRD1</accession>
<evidence type="ECO:0000256" key="2">
    <source>
        <dbReference type="ARBA" id="ARBA00022473"/>
    </source>
</evidence>
<dbReference type="PANTHER" id="PTHR46303:SF3">
    <property type="entry name" value="CHORDIN-LIKE PROTEIN 2"/>
    <property type="match status" value="1"/>
</dbReference>
<evidence type="ECO:0000256" key="3">
    <source>
        <dbReference type="ARBA" id="ARBA00022525"/>
    </source>
</evidence>
<dbReference type="KEGG" id="emc:129325414"/>
<dbReference type="GeneID" id="129325414"/>
<dbReference type="SUPFAM" id="SSF57603">
    <property type="entry name" value="FnI-like domain"/>
    <property type="match status" value="3"/>
</dbReference>
<dbReference type="PROSITE" id="PS01208">
    <property type="entry name" value="VWFC_1"/>
    <property type="match status" value="3"/>
</dbReference>
<keyword evidence="2" id="KW-0217">Developmental protein</keyword>
<dbReference type="RefSeq" id="XP_054829010.1">
    <property type="nucleotide sequence ID" value="XM_054973035.1"/>
</dbReference>
<keyword evidence="10" id="KW-1185">Reference proteome</keyword>
<evidence type="ECO:0000259" key="9">
    <source>
        <dbReference type="PROSITE" id="PS50184"/>
    </source>
</evidence>
<dbReference type="GO" id="GO:0030154">
    <property type="term" value="P:cell differentiation"/>
    <property type="evidence" value="ECO:0007669"/>
    <property type="project" value="TreeGrafter"/>
</dbReference>
<feature type="domain" description="VWFC" evidence="9">
    <location>
        <begin position="244"/>
        <end position="309"/>
    </location>
</feature>
<feature type="chain" id="PRO_5041682046" evidence="8">
    <location>
        <begin position="26"/>
        <end position="418"/>
    </location>
</feature>
<evidence type="ECO:0000256" key="1">
    <source>
        <dbReference type="ARBA" id="ARBA00004613"/>
    </source>
</evidence>
<name>A0AA97KRD1_EUBMA</name>
<dbReference type="Pfam" id="PF19548">
    <property type="entry name" value="CHRDL_1_2_C"/>
    <property type="match status" value="1"/>
</dbReference>
<feature type="signal peptide" evidence="8">
    <location>
        <begin position="1"/>
        <end position="25"/>
    </location>
</feature>
<dbReference type="SMART" id="SM00214">
    <property type="entry name" value="VWC"/>
    <property type="match status" value="3"/>
</dbReference>
<dbReference type="Pfam" id="PF23334">
    <property type="entry name" value="VWC2L_2nd"/>
    <property type="match status" value="1"/>
</dbReference>
<keyword evidence="5" id="KW-0677">Repeat</keyword>
<organism evidence="10 11">
    <name type="scientific">Eublepharis macularius</name>
    <name type="common">Leopard gecko</name>
    <name type="synonym">Cyrtodactylus macularius</name>
    <dbReference type="NCBI Taxonomy" id="481883"/>
    <lineage>
        <taxon>Eukaryota</taxon>
        <taxon>Metazoa</taxon>
        <taxon>Chordata</taxon>
        <taxon>Craniata</taxon>
        <taxon>Vertebrata</taxon>
        <taxon>Euteleostomi</taxon>
        <taxon>Lepidosauria</taxon>
        <taxon>Squamata</taxon>
        <taxon>Bifurcata</taxon>
        <taxon>Gekkota</taxon>
        <taxon>Eublepharidae</taxon>
        <taxon>Eublepharinae</taxon>
        <taxon>Eublepharis</taxon>
    </lineage>
</organism>
<gene>
    <name evidence="11" type="primary">CHRDL2</name>
</gene>
<sequence length="418" mass="47195">MFAEVREIIFGLGFLLLSLTSDATANPDIFCLFNGQRYNPGESWHPYLEPQGVMYCIRCTCSEDTNVSCYRIQCPVLPCLNPITDPQQCCARCPEIYSQPGFEEPIDSSCQYNGATYQHGDIFTASELFPSRQPNQCTQCSCSEGQIYCGLVTCPDLFCDSPQTISDSCCPVCKDSSYDSLTDDEPLQLNRDSESRCAGEARNEDPLEAADMPTGPSLEFIPHSSKLRGGGTTVRIILKERHKRACAYNGKTYSHGDVWHPTFRYFVPLPCILCTCKDGVQDCQKVVCPGEYPCEEPRHVEGKCCKVCPDDETMLAPAINTNKCRVSVYMFIATSSENLRKIAIERESSDDVEIYIWKPVKGIFHLVQIKKVNKPEFRQEMENFRLVSQTNEAHWNTFLVQGQEVKLMESPDRETRNL</sequence>
<comment type="subcellular location">
    <subcellularLocation>
        <location evidence="1">Secreted</location>
    </subcellularLocation>
</comment>
<dbReference type="Pfam" id="PF00093">
    <property type="entry name" value="VWC"/>
    <property type="match status" value="2"/>
</dbReference>
<evidence type="ECO:0000313" key="11">
    <source>
        <dbReference type="RefSeq" id="XP_054829010.1"/>
    </source>
</evidence>
<proteinExistence type="predicted"/>
<feature type="compositionally biased region" description="Basic and acidic residues" evidence="7">
    <location>
        <begin position="191"/>
        <end position="205"/>
    </location>
</feature>
<feature type="region of interest" description="Disordered" evidence="7">
    <location>
        <begin position="184"/>
        <end position="213"/>
    </location>
</feature>
<keyword evidence="6" id="KW-0325">Glycoprotein</keyword>
<keyword evidence="4 8" id="KW-0732">Signal</keyword>
<dbReference type="InterPro" id="IPR045716">
    <property type="entry name" value="CHRDL_1/2_C"/>
</dbReference>
<evidence type="ECO:0000256" key="6">
    <source>
        <dbReference type="ARBA" id="ARBA00023180"/>
    </source>
</evidence>
<dbReference type="Gene3D" id="6.20.200.20">
    <property type="match status" value="1"/>
</dbReference>
<dbReference type="FunFam" id="2.10.70.10:FF:000005">
    <property type="entry name" value="Chordin-like 1, isoform CRA_c"/>
    <property type="match status" value="2"/>
</dbReference>
<evidence type="ECO:0000256" key="4">
    <source>
        <dbReference type="ARBA" id="ARBA00022729"/>
    </source>
</evidence>
<dbReference type="Proteomes" id="UP001190640">
    <property type="component" value="Chromosome 3"/>
</dbReference>
<evidence type="ECO:0000256" key="5">
    <source>
        <dbReference type="ARBA" id="ARBA00022737"/>
    </source>
</evidence>